<evidence type="ECO:0000256" key="1">
    <source>
        <dbReference type="SAM" id="SignalP"/>
    </source>
</evidence>
<feature type="domain" description="SnoaL-like" evidence="2">
    <location>
        <begin position="30"/>
        <end position="128"/>
    </location>
</feature>
<keyword evidence="4" id="KW-1185">Reference proteome</keyword>
<dbReference type="InterPro" id="IPR032710">
    <property type="entry name" value="NTF2-like_dom_sf"/>
</dbReference>
<evidence type="ECO:0000313" key="3">
    <source>
        <dbReference type="EMBL" id="MBC6993548.1"/>
    </source>
</evidence>
<dbReference type="RefSeq" id="WP_187465650.1">
    <property type="nucleotide sequence ID" value="NZ_JACSIT010000067.1"/>
</dbReference>
<reference evidence="3" key="1">
    <citation type="submission" date="2020-08" db="EMBL/GenBank/DDBJ databases">
        <title>Lewinella bacteria from marine environments.</title>
        <authorList>
            <person name="Zhong Y."/>
        </authorList>
    </citation>
    <scope>NUCLEOTIDE SEQUENCE</scope>
    <source>
        <strain evidence="3">KCTC 42187</strain>
    </source>
</reference>
<dbReference type="AlphaFoldDB" id="A0A923PG76"/>
<gene>
    <name evidence="3" type="ORF">H9S92_05210</name>
</gene>
<proteinExistence type="predicted"/>
<protein>
    <submittedName>
        <fullName evidence="3">Nuclear transport factor 2 family protein</fullName>
    </submittedName>
</protein>
<feature type="chain" id="PRO_5038034553" evidence="1">
    <location>
        <begin position="18"/>
        <end position="133"/>
    </location>
</feature>
<name>A0A923PG76_9BACT</name>
<dbReference type="Pfam" id="PF12680">
    <property type="entry name" value="SnoaL_2"/>
    <property type="match status" value="1"/>
</dbReference>
<feature type="signal peptide" evidence="1">
    <location>
        <begin position="1"/>
        <end position="17"/>
    </location>
</feature>
<dbReference type="SUPFAM" id="SSF54427">
    <property type="entry name" value="NTF2-like"/>
    <property type="match status" value="1"/>
</dbReference>
<sequence length="133" mass="15222">MRTLLLFFCLGAGVLLAQSTEDRYAFVAPVQTQLDAYNTSDLELFLSAYSDSVRVYQFPAALQYQGKENMRANYIGMFESLPDLQCRLLNRVVMGDRVIDHESVIFNKDNPPVEVVAIYRVADGLIQEVWFMR</sequence>
<evidence type="ECO:0000313" key="4">
    <source>
        <dbReference type="Proteomes" id="UP000650081"/>
    </source>
</evidence>
<evidence type="ECO:0000259" key="2">
    <source>
        <dbReference type="Pfam" id="PF12680"/>
    </source>
</evidence>
<dbReference type="EMBL" id="JACSIT010000067">
    <property type="protein sequence ID" value="MBC6993548.1"/>
    <property type="molecule type" value="Genomic_DNA"/>
</dbReference>
<comment type="caution">
    <text evidence="3">The sequence shown here is derived from an EMBL/GenBank/DDBJ whole genome shotgun (WGS) entry which is preliminary data.</text>
</comment>
<organism evidence="3 4">
    <name type="scientific">Neolewinella lacunae</name>
    <dbReference type="NCBI Taxonomy" id="1517758"/>
    <lineage>
        <taxon>Bacteria</taxon>
        <taxon>Pseudomonadati</taxon>
        <taxon>Bacteroidota</taxon>
        <taxon>Saprospiria</taxon>
        <taxon>Saprospirales</taxon>
        <taxon>Lewinellaceae</taxon>
        <taxon>Neolewinella</taxon>
    </lineage>
</organism>
<keyword evidence="1" id="KW-0732">Signal</keyword>
<dbReference type="Proteomes" id="UP000650081">
    <property type="component" value="Unassembled WGS sequence"/>
</dbReference>
<dbReference type="Gene3D" id="3.10.450.50">
    <property type="match status" value="1"/>
</dbReference>
<dbReference type="InterPro" id="IPR037401">
    <property type="entry name" value="SnoaL-like"/>
</dbReference>
<accession>A0A923PG76</accession>